<accession>D7CY97</accession>
<dbReference type="SUPFAM" id="SSF52540">
    <property type="entry name" value="P-loop containing nucleoside triphosphate hydrolases"/>
    <property type="match status" value="1"/>
</dbReference>
<reference evidence="9" key="1">
    <citation type="submission" date="2010-05" db="EMBL/GenBank/DDBJ databases">
        <title>The complete genome of Truepera radiovictris DSM 17093.</title>
        <authorList>
            <consortium name="US DOE Joint Genome Institute (JGI-PGF)"/>
            <person name="Lucas S."/>
            <person name="Copeland A."/>
            <person name="Lapidus A."/>
            <person name="Glavina del Rio T."/>
            <person name="Dalin E."/>
            <person name="Tice H."/>
            <person name="Bruce D."/>
            <person name="Goodwin L."/>
            <person name="Pitluck S."/>
            <person name="Kyrpides N."/>
            <person name="Mavromatis K."/>
            <person name="Ovchinnikova G."/>
            <person name="Munk A.C."/>
            <person name="Detter J.C."/>
            <person name="Han C."/>
            <person name="Tapia R."/>
            <person name="Land M."/>
            <person name="Hauser L."/>
            <person name="Markowitz V."/>
            <person name="Cheng J.-F."/>
            <person name="Hugenholtz P."/>
            <person name="Woyke T."/>
            <person name="Wu D."/>
            <person name="Tindall B."/>
            <person name="Pomrenke H.G."/>
            <person name="Brambilla E."/>
            <person name="Klenk H.-P."/>
            <person name="Eisen J.A."/>
        </authorList>
    </citation>
    <scope>NUCLEOTIDE SEQUENCE [LARGE SCALE GENOMIC DNA]</scope>
    <source>
        <strain evidence="9">DSM 17093 / CIP 108686 / LMG 22925 / RQ-24</strain>
    </source>
</reference>
<evidence type="ECO:0000313" key="9">
    <source>
        <dbReference type="Proteomes" id="UP000000379"/>
    </source>
</evidence>
<keyword evidence="5" id="KW-0333">Golgi apparatus</keyword>
<name>D7CY97_TRURR</name>
<keyword evidence="9" id="KW-1185">Reference proteome</keyword>
<dbReference type="GO" id="GO:0008146">
    <property type="term" value="F:sulfotransferase activity"/>
    <property type="evidence" value="ECO:0007669"/>
    <property type="project" value="InterPro"/>
</dbReference>
<dbReference type="InterPro" id="IPR018011">
    <property type="entry name" value="Carb_sulfotrans_8-10"/>
</dbReference>
<evidence type="ECO:0000256" key="7">
    <source>
        <dbReference type="ARBA" id="ARBA00023180"/>
    </source>
</evidence>
<dbReference type="KEGG" id="tra:Trad_1617"/>
<dbReference type="HOGENOM" id="CLU_094945_2_0_0"/>
<dbReference type="eggNOG" id="ENOG50330HK">
    <property type="taxonomic scope" value="Bacteria"/>
</dbReference>
<evidence type="ECO:0008006" key="10">
    <source>
        <dbReference type="Google" id="ProtNLM"/>
    </source>
</evidence>
<dbReference type="GO" id="GO:0016020">
    <property type="term" value="C:membrane"/>
    <property type="evidence" value="ECO:0007669"/>
    <property type="project" value="InterPro"/>
</dbReference>
<dbReference type="EMBL" id="CP002049">
    <property type="protein sequence ID" value="ADI14736.1"/>
    <property type="molecule type" value="Genomic_DNA"/>
</dbReference>
<dbReference type="InterPro" id="IPR027417">
    <property type="entry name" value="P-loop_NTPase"/>
</dbReference>
<evidence type="ECO:0000256" key="6">
    <source>
        <dbReference type="ARBA" id="ARBA00023136"/>
    </source>
</evidence>
<protein>
    <recommendedName>
        <fullName evidence="10">Chondroitin 4-O-sulfotransferase</fullName>
    </recommendedName>
</protein>
<dbReference type="PANTHER" id="PTHR12137">
    <property type="entry name" value="CARBOHYDRATE SULFOTRANSFERASE"/>
    <property type="match status" value="1"/>
</dbReference>
<dbReference type="AlphaFoldDB" id="D7CY97"/>
<keyword evidence="2" id="KW-0808">Transferase</keyword>
<gene>
    <name evidence="8" type="ordered locus">Trad_1617</name>
</gene>
<keyword evidence="7" id="KW-0325">Glycoprotein</keyword>
<keyword evidence="4" id="KW-1133">Transmembrane helix</keyword>
<dbReference type="Gene3D" id="3.40.50.300">
    <property type="entry name" value="P-loop containing nucleotide triphosphate hydrolases"/>
    <property type="match status" value="1"/>
</dbReference>
<reference evidence="8 9" key="2">
    <citation type="journal article" date="2011" name="Stand. Genomic Sci.">
        <title>Complete genome sequence of Truepera radiovictrix type strain (RQ-24).</title>
        <authorList>
            <person name="Ivanova N."/>
            <person name="Rohde C."/>
            <person name="Munk C."/>
            <person name="Nolan M."/>
            <person name="Lucas S."/>
            <person name="Del Rio T.G."/>
            <person name="Tice H."/>
            <person name="Deshpande S."/>
            <person name="Cheng J.F."/>
            <person name="Tapia R."/>
            <person name="Han C."/>
            <person name="Goodwin L."/>
            <person name="Pitluck S."/>
            <person name="Liolios K."/>
            <person name="Mavromatis K."/>
            <person name="Mikhailova N."/>
            <person name="Pati A."/>
            <person name="Chen A."/>
            <person name="Palaniappan K."/>
            <person name="Land M."/>
            <person name="Hauser L."/>
            <person name="Chang Y.J."/>
            <person name="Jeffries C.D."/>
            <person name="Brambilla E."/>
            <person name="Rohde M."/>
            <person name="Goker M."/>
            <person name="Tindall B.J."/>
            <person name="Woyke T."/>
            <person name="Bristow J."/>
            <person name="Eisen J.A."/>
            <person name="Markowitz V."/>
            <person name="Hugenholtz P."/>
            <person name="Kyrpides N.C."/>
            <person name="Klenk H.P."/>
            <person name="Lapidus A."/>
        </authorList>
    </citation>
    <scope>NUCLEOTIDE SEQUENCE [LARGE SCALE GENOMIC DNA]</scope>
    <source>
        <strain evidence="9">DSM 17093 / CIP 108686 / LMG 22925 / RQ-24</strain>
    </source>
</reference>
<dbReference type="Pfam" id="PF03567">
    <property type="entry name" value="Sulfotransfer_2"/>
    <property type="match status" value="1"/>
</dbReference>
<organism evidence="8 9">
    <name type="scientific">Truepera radiovictrix (strain DSM 17093 / CIP 108686 / LMG 22925 / RQ-24)</name>
    <dbReference type="NCBI Taxonomy" id="649638"/>
    <lineage>
        <taxon>Bacteria</taxon>
        <taxon>Thermotogati</taxon>
        <taxon>Deinococcota</taxon>
        <taxon>Deinococci</taxon>
        <taxon>Trueperales</taxon>
        <taxon>Trueperaceae</taxon>
        <taxon>Truepera</taxon>
    </lineage>
</organism>
<dbReference type="RefSeq" id="WP_013178104.1">
    <property type="nucleotide sequence ID" value="NC_014221.1"/>
</dbReference>
<dbReference type="Proteomes" id="UP000000379">
    <property type="component" value="Chromosome"/>
</dbReference>
<proteinExistence type="predicted"/>
<evidence type="ECO:0000256" key="1">
    <source>
        <dbReference type="ARBA" id="ARBA00004323"/>
    </source>
</evidence>
<evidence type="ECO:0000256" key="2">
    <source>
        <dbReference type="ARBA" id="ARBA00022679"/>
    </source>
</evidence>
<comment type="subcellular location">
    <subcellularLocation>
        <location evidence="1">Golgi apparatus membrane</location>
        <topology evidence="1">Single-pass type II membrane protein</topology>
    </subcellularLocation>
</comment>
<dbReference type="InterPro" id="IPR005331">
    <property type="entry name" value="Sulfotransferase"/>
</dbReference>
<keyword evidence="6" id="KW-0472">Membrane</keyword>
<sequence length="257" mass="29200">MSGLYGGASGLFWQLPYGLRRNAARVAFPRRYAALQRLRSPEAGGALAPFFRHRCLFIHVPKAAGLSVGKGLFGAATGHHRTVAGYQLLLSRSEFEAFFKFAFVRNPWDRLASAFFFLKSGGLHDTDARWAAEHLAPYATFEAFVTGWVNRHNVHSWVHFRPQHHYLCLPGRRELLLDFVGFFENLASDYELIRARLGTGEPLPAENVTRARRDFRELYTPEMREIVARVYREDIALLGYTFDNSSLAAQLARRPAL</sequence>
<evidence type="ECO:0000256" key="5">
    <source>
        <dbReference type="ARBA" id="ARBA00023034"/>
    </source>
</evidence>
<evidence type="ECO:0000256" key="3">
    <source>
        <dbReference type="ARBA" id="ARBA00022692"/>
    </source>
</evidence>
<evidence type="ECO:0000313" key="8">
    <source>
        <dbReference type="EMBL" id="ADI14736.1"/>
    </source>
</evidence>
<dbReference type="GO" id="GO:0016051">
    <property type="term" value="P:carbohydrate biosynthetic process"/>
    <property type="evidence" value="ECO:0007669"/>
    <property type="project" value="InterPro"/>
</dbReference>
<dbReference type="PANTHER" id="PTHR12137:SF54">
    <property type="entry name" value="CARBOHYDRATE SULFOTRANSFERASE"/>
    <property type="match status" value="1"/>
</dbReference>
<dbReference type="STRING" id="649638.Trad_1617"/>
<evidence type="ECO:0000256" key="4">
    <source>
        <dbReference type="ARBA" id="ARBA00022989"/>
    </source>
</evidence>
<keyword evidence="3" id="KW-0812">Transmembrane</keyword>